<dbReference type="OrthoDB" id="9806359at2"/>
<evidence type="ECO:0000256" key="5">
    <source>
        <dbReference type="ARBA" id="ARBA00022741"/>
    </source>
</evidence>
<dbReference type="InterPro" id="IPR001538">
    <property type="entry name" value="Man6P_isomerase-2_C"/>
</dbReference>
<proteinExistence type="inferred from homology"/>
<dbReference type="FunFam" id="3.90.550.10:FF:000046">
    <property type="entry name" value="Mannose-1-phosphate guanylyltransferase (GDP)"/>
    <property type="match status" value="1"/>
</dbReference>
<keyword evidence="5" id="KW-0547">Nucleotide-binding</keyword>
<dbReference type="Pfam" id="PF01050">
    <property type="entry name" value="MannoseP_isomer"/>
    <property type="match status" value="1"/>
</dbReference>
<protein>
    <recommendedName>
        <fullName evidence="2">mannose-1-phosphate guanylyltransferase</fullName>
        <ecNumber evidence="2">2.7.7.13</ecNumber>
    </recommendedName>
</protein>
<dbReference type="GO" id="GO:0004475">
    <property type="term" value="F:mannose-1-phosphate guanylyltransferase (GTP) activity"/>
    <property type="evidence" value="ECO:0007669"/>
    <property type="project" value="UniProtKB-EC"/>
</dbReference>
<dbReference type="GO" id="GO:0000271">
    <property type="term" value="P:polysaccharide biosynthetic process"/>
    <property type="evidence" value="ECO:0007669"/>
    <property type="project" value="InterPro"/>
</dbReference>
<dbReference type="GO" id="GO:0005525">
    <property type="term" value="F:GTP binding"/>
    <property type="evidence" value="ECO:0007669"/>
    <property type="project" value="UniProtKB-KW"/>
</dbReference>
<dbReference type="EC" id="2.7.7.13" evidence="2"/>
<dbReference type="Pfam" id="PF22640">
    <property type="entry name" value="ManC_GMP_beta-helix"/>
    <property type="match status" value="1"/>
</dbReference>
<dbReference type="Pfam" id="PF00483">
    <property type="entry name" value="NTP_transferase"/>
    <property type="match status" value="1"/>
</dbReference>
<keyword evidence="3 12" id="KW-0808">Transferase</keyword>
<dbReference type="InterPro" id="IPR006375">
    <property type="entry name" value="Man1P_GuaTrfase/Man6P_Isoase"/>
</dbReference>
<dbReference type="CDD" id="cd02213">
    <property type="entry name" value="cupin_PMI_typeII_C"/>
    <property type="match status" value="1"/>
</dbReference>
<evidence type="ECO:0000259" key="9">
    <source>
        <dbReference type="Pfam" id="PF00483"/>
    </source>
</evidence>
<feature type="domain" description="Nucleotidyl transferase" evidence="9">
    <location>
        <begin position="4"/>
        <end position="291"/>
    </location>
</feature>
<accession>A0A5K7YI92</accession>
<feature type="domain" description="MannoseP isomerase/GMP-like beta-helix" evidence="11">
    <location>
        <begin position="298"/>
        <end position="351"/>
    </location>
</feature>
<evidence type="ECO:0000256" key="3">
    <source>
        <dbReference type="ARBA" id="ARBA00022679"/>
    </source>
</evidence>
<name>A0A5K7YI92_9BACT</name>
<reference evidence="12 13" key="1">
    <citation type="submission" date="2019-11" db="EMBL/GenBank/DDBJ databases">
        <title>Comparative genomics of hydrocarbon-degrading Desulfosarcina strains.</title>
        <authorList>
            <person name="Watanabe M."/>
            <person name="Kojima H."/>
            <person name="Fukui M."/>
        </authorList>
    </citation>
    <scope>NUCLEOTIDE SEQUENCE [LARGE SCALE GENOMIC DNA]</scope>
    <source>
        <strain evidence="12 13">PL12</strain>
    </source>
</reference>
<dbReference type="AlphaFoldDB" id="A0A5K7YI92"/>
<evidence type="ECO:0000259" key="11">
    <source>
        <dbReference type="Pfam" id="PF22640"/>
    </source>
</evidence>
<dbReference type="CDD" id="cd02509">
    <property type="entry name" value="GDP-M1P_Guanylyltransferase"/>
    <property type="match status" value="1"/>
</dbReference>
<dbReference type="InterPro" id="IPR029044">
    <property type="entry name" value="Nucleotide-diphossugar_trans"/>
</dbReference>
<organism evidence="12 13">
    <name type="scientific">Desulfosarcina alkanivorans</name>
    <dbReference type="NCBI Taxonomy" id="571177"/>
    <lineage>
        <taxon>Bacteria</taxon>
        <taxon>Pseudomonadati</taxon>
        <taxon>Thermodesulfobacteriota</taxon>
        <taxon>Desulfobacteria</taxon>
        <taxon>Desulfobacterales</taxon>
        <taxon>Desulfosarcinaceae</taxon>
        <taxon>Desulfosarcina</taxon>
    </lineage>
</organism>
<evidence type="ECO:0000313" key="13">
    <source>
        <dbReference type="Proteomes" id="UP000427906"/>
    </source>
</evidence>
<evidence type="ECO:0000256" key="1">
    <source>
        <dbReference type="ARBA" id="ARBA00006115"/>
    </source>
</evidence>
<feature type="domain" description="Mannose-6-phosphate isomerase type II C-terminal" evidence="10">
    <location>
        <begin position="355"/>
        <end position="469"/>
    </location>
</feature>
<dbReference type="SUPFAM" id="SSF51182">
    <property type="entry name" value="RmlC-like cupins"/>
    <property type="match status" value="1"/>
</dbReference>
<dbReference type="NCBIfam" id="TIGR01479">
    <property type="entry name" value="GMP_PMI"/>
    <property type="match status" value="1"/>
</dbReference>
<dbReference type="FunFam" id="2.60.120.10:FF:000032">
    <property type="entry name" value="Mannose-1-phosphate guanylyltransferase/mannose-6-phosphate isomerase"/>
    <property type="match status" value="1"/>
</dbReference>
<comment type="similarity">
    <text evidence="1 8">Belongs to the mannose-6-phosphate isomerase type 2 family.</text>
</comment>
<dbReference type="PANTHER" id="PTHR46390:SF1">
    <property type="entry name" value="MANNOSE-1-PHOSPHATE GUANYLYLTRANSFERASE"/>
    <property type="match status" value="1"/>
</dbReference>
<dbReference type="InterPro" id="IPR051161">
    <property type="entry name" value="Mannose-6P_isomerase_type2"/>
</dbReference>
<dbReference type="SUPFAM" id="SSF53448">
    <property type="entry name" value="Nucleotide-diphospho-sugar transferases"/>
    <property type="match status" value="1"/>
</dbReference>
<dbReference type="EMBL" id="AP021874">
    <property type="protein sequence ID" value="BBO66134.1"/>
    <property type="molecule type" value="Genomic_DNA"/>
</dbReference>
<dbReference type="GO" id="GO:0009298">
    <property type="term" value="P:GDP-mannose biosynthetic process"/>
    <property type="evidence" value="ECO:0007669"/>
    <property type="project" value="TreeGrafter"/>
</dbReference>
<dbReference type="Gene3D" id="2.60.120.10">
    <property type="entry name" value="Jelly Rolls"/>
    <property type="match status" value="1"/>
</dbReference>
<keyword evidence="13" id="KW-1185">Reference proteome</keyword>
<dbReference type="InterPro" id="IPR014710">
    <property type="entry name" value="RmlC-like_jellyroll"/>
</dbReference>
<dbReference type="RefSeq" id="WP_155314555.1">
    <property type="nucleotide sequence ID" value="NZ_AP021874.1"/>
</dbReference>
<dbReference type="Proteomes" id="UP000427906">
    <property type="component" value="Chromosome"/>
</dbReference>
<evidence type="ECO:0000256" key="4">
    <source>
        <dbReference type="ARBA" id="ARBA00022695"/>
    </source>
</evidence>
<evidence type="ECO:0000256" key="8">
    <source>
        <dbReference type="RuleBase" id="RU004190"/>
    </source>
</evidence>
<keyword evidence="6" id="KW-0342">GTP-binding</keyword>
<evidence type="ECO:0000256" key="2">
    <source>
        <dbReference type="ARBA" id="ARBA00012387"/>
    </source>
</evidence>
<evidence type="ECO:0000313" key="12">
    <source>
        <dbReference type="EMBL" id="BBO66134.1"/>
    </source>
</evidence>
<dbReference type="KEGG" id="dalk:DSCA_00640"/>
<dbReference type="PANTHER" id="PTHR46390">
    <property type="entry name" value="MANNOSE-1-PHOSPHATE GUANYLYLTRANSFERASE"/>
    <property type="match status" value="1"/>
</dbReference>
<dbReference type="InterPro" id="IPR049577">
    <property type="entry name" value="GMPP_N"/>
</dbReference>
<evidence type="ECO:0000256" key="7">
    <source>
        <dbReference type="ARBA" id="ARBA00047343"/>
    </source>
</evidence>
<dbReference type="InterPro" id="IPR011051">
    <property type="entry name" value="RmlC_Cupin_sf"/>
</dbReference>
<evidence type="ECO:0000256" key="6">
    <source>
        <dbReference type="ARBA" id="ARBA00023134"/>
    </source>
</evidence>
<dbReference type="Gene3D" id="3.90.550.10">
    <property type="entry name" value="Spore Coat Polysaccharide Biosynthesis Protein SpsA, Chain A"/>
    <property type="match status" value="1"/>
</dbReference>
<evidence type="ECO:0000259" key="10">
    <source>
        <dbReference type="Pfam" id="PF01050"/>
    </source>
</evidence>
<dbReference type="InterPro" id="IPR005835">
    <property type="entry name" value="NTP_transferase_dom"/>
</dbReference>
<gene>
    <name evidence="12" type="primary">manC</name>
    <name evidence="12" type="ORF">DSCA_00640</name>
</gene>
<dbReference type="InterPro" id="IPR054566">
    <property type="entry name" value="ManC/GMP-like_b-helix"/>
</dbReference>
<keyword evidence="4 12" id="KW-0548">Nucleotidyltransferase</keyword>
<sequence length="478" mass="52965">MILPVILAGGSGTRLWPLSRALYPKQLISLVDRHTMLQNTILRLDGLDGAQHPMVICNDEYRFMVAEQLRQIDIRADSIILEPVGRNTAPALAVAAIRALEKGDDPVLLILPADHHIQFTDRFQHILKAGVEHALAGRLITFGIIPQKPETGYGYIKMGAPLPSTTSDPSCVTIAAFVEKPDHETAKRYVASKDYCWNSGMFMFKASRVLEEMQAFVPDMVAACRLAITAGKSDLDFFRLDEAAFSACPSDSIDYAVMEKTDNGAMLPMAAGWNDLGSWEALWQVGEKDEQDNVVKGDVVLQDVGDSYLHAESRLLAAVGLKDHIVVETSDAVMISPRDRVQDVKGLVDRLKSGNREETRTHKRSYRPWGTVDQLVAGNRFQVNRITVKPGGALSLQKHFNRSEHWIVVRGSALVTRADDQFVLKEDSSAYISAGVAHRLENPGKIPLELIEVQTGGYIGDDDIDRLEDIYGRHRKAE</sequence>
<comment type="catalytic activity">
    <reaction evidence="7">
        <text>alpha-D-mannose 1-phosphate + GTP + H(+) = GDP-alpha-D-mannose + diphosphate</text>
        <dbReference type="Rhea" id="RHEA:15229"/>
        <dbReference type="ChEBI" id="CHEBI:15378"/>
        <dbReference type="ChEBI" id="CHEBI:33019"/>
        <dbReference type="ChEBI" id="CHEBI:37565"/>
        <dbReference type="ChEBI" id="CHEBI:57527"/>
        <dbReference type="ChEBI" id="CHEBI:58409"/>
        <dbReference type="EC" id="2.7.7.13"/>
    </reaction>
</comment>